<dbReference type="AlphaFoldDB" id="A0A4R6WHE6"/>
<dbReference type="OrthoDB" id="708126at2"/>
<dbReference type="Proteomes" id="UP000295292">
    <property type="component" value="Unassembled WGS sequence"/>
</dbReference>
<dbReference type="RefSeq" id="WP_133583380.1">
    <property type="nucleotide sequence ID" value="NZ_SNYV01000011.1"/>
</dbReference>
<accession>A0A4R6WHE6</accession>
<organism evidence="1 2">
    <name type="scientific">Sphingobacterium yanglingense</name>
    <dbReference type="NCBI Taxonomy" id="1437280"/>
    <lineage>
        <taxon>Bacteria</taxon>
        <taxon>Pseudomonadati</taxon>
        <taxon>Bacteroidota</taxon>
        <taxon>Sphingobacteriia</taxon>
        <taxon>Sphingobacteriales</taxon>
        <taxon>Sphingobacteriaceae</taxon>
        <taxon>Sphingobacterium</taxon>
    </lineage>
</organism>
<dbReference type="EMBL" id="SNYV01000011">
    <property type="protein sequence ID" value="TDQ79603.1"/>
    <property type="molecule type" value="Genomic_DNA"/>
</dbReference>
<name>A0A4R6WHE6_9SPHI</name>
<reference evidence="1 2" key="1">
    <citation type="submission" date="2019-03" db="EMBL/GenBank/DDBJ databases">
        <title>Genomic Encyclopedia of Archaeal and Bacterial Type Strains, Phase II (KMG-II): from individual species to whole genera.</title>
        <authorList>
            <person name="Goeker M."/>
        </authorList>
    </citation>
    <scope>NUCLEOTIDE SEQUENCE [LARGE SCALE GENOMIC DNA]</scope>
    <source>
        <strain evidence="1 2">DSM 28353</strain>
    </source>
</reference>
<sequence>MTLEERLQYFEKHFEFYKDPDYFRYNYDPEQSACRNEALRTGNRELYLKFIKYKYPGKEIEAMADFDQVELRSMGREEGLRFFKANKINVLNGDLEYSDPDTIFKMLTVKEADLFFYTEESEIDLINSYNTPEEVFKVLDVITVDMASLRK</sequence>
<protein>
    <submittedName>
        <fullName evidence="1">Uncharacterized protein</fullName>
    </submittedName>
</protein>
<evidence type="ECO:0000313" key="1">
    <source>
        <dbReference type="EMBL" id="TDQ79603.1"/>
    </source>
</evidence>
<proteinExistence type="predicted"/>
<evidence type="ECO:0000313" key="2">
    <source>
        <dbReference type="Proteomes" id="UP000295292"/>
    </source>
</evidence>
<keyword evidence="2" id="KW-1185">Reference proteome</keyword>
<gene>
    <name evidence="1" type="ORF">CLV99_1048</name>
</gene>
<comment type="caution">
    <text evidence="1">The sequence shown here is derived from an EMBL/GenBank/DDBJ whole genome shotgun (WGS) entry which is preliminary data.</text>
</comment>